<dbReference type="EMBL" id="CP028519">
    <property type="protein sequence ID" value="AVY92693.1"/>
    <property type="molecule type" value="Genomic_DNA"/>
</dbReference>
<dbReference type="KEGG" id="maer:DAI18_00495"/>
<accession>A0A2U3TH18</accession>
<dbReference type="NCBIfam" id="NF043076">
    <property type="entry name" value="PHA_gran_PhaM"/>
    <property type="match status" value="1"/>
</dbReference>
<evidence type="ECO:0000313" key="2">
    <source>
        <dbReference type="Proteomes" id="UP000244173"/>
    </source>
</evidence>
<dbReference type="OrthoDB" id="8566581at2"/>
<keyword evidence="2" id="KW-1185">Reference proteome</keyword>
<dbReference type="InterPro" id="IPR050026">
    <property type="entry name" value="PHA_gran_PhaM_N"/>
</dbReference>
<reference evidence="1 2" key="1">
    <citation type="submission" date="2018-04" db="EMBL/GenBank/DDBJ databases">
        <title>Denitrifier Microvirgula.</title>
        <authorList>
            <person name="Anderson E."/>
            <person name="Jang J."/>
            <person name="Ishii S."/>
        </authorList>
    </citation>
    <scope>NUCLEOTIDE SEQUENCE [LARGE SCALE GENOMIC DNA]</scope>
    <source>
        <strain evidence="1 2">BE2.4</strain>
    </source>
</reference>
<proteinExistence type="predicted"/>
<sequence>MSADFNPSDPFAFLRQFWPQGGSPMQPFMPPLSEEEIERKIGELRVIENWLTMSMGMLSMQIKALEMQKAAMAALKPRDDAPPR</sequence>
<organism evidence="1 2">
    <name type="scientific">Microvirgula aerodenitrificans</name>
    <dbReference type="NCBI Taxonomy" id="57480"/>
    <lineage>
        <taxon>Bacteria</taxon>
        <taxon>Pseudomonadati</taxon>
        <taxon>Pseudomonadota</taxon>
        <taxon>Betaproteobacteria</taxon>
        <taxon>Neisseriales</taxon>
        <taxon>Aquaspirillaceae</taxon>
        <taxon>Microvirgula</taxon>
    </lineage>
</organism>
<dbReference type="Proteomes" id="UP000244173">
    <property type="component" value="Chromosome"/>
</dbReference>
<gene>
    <name evidence="1" type="ORF">DAI18_00495</name>
</gene>
<dbReference type="AlphaFoldDB" id="A0A2U3TH18"/>
<dbReference type="RefSeq" id="WP_028498244.1">
    <property type="nucleotide sequence ID" value="NZ_CALFSO010000052.1"/>
</dbReference>
<protein>
    <submittedName>
        <fullName evidence="1">Uncharacterized protein</fullName>
    </submittedName>
</protein>
<dbReference type="STRING" id="1122240.GCA_000620105_00803"/>
<name>A0A2U3TH18_9NEIS</name>
<evidence type="ECO:0000313" key="1">
    <source>
        <dbReference type="EMBL" id="AVY92693.1"/>
    </source>
</evidence>